<evidence type="ECO:0000256" key="1">
    <source>
        <dbReference type="SAM" id="SignalP"/>
    </source>
</evidence>
<name>A0A432ZL14_9GAMM</name>
<gene>
    <name evidence="3" type="ORF">CWI83_06510</name>
</gene>
<dbReference type="Proteomes" id="UP000288279">
    <property type="component" value="Unassembled WGS sequence"/>
</dbReference>
<reference evidence="3 4" key="1">
    <citation type="journal article" date="2011" name="Front. Microbiol.">
        <title>Genomic signatures of strain selection and enhancement in Bacillus atrophaeus var. globigii, a historical biowarfare simulant.</title>
        <authorList>
            <person name="Gibbons H.S."/>
            <person name="Broomall S.M."/>
            <person name="McNew L.A."/>
            <person name="Daligault H."/>
            <person name="Chapman C."/>
            <person name="Bruce D."/>
            <person name="Karavis M."/>
            <person name="Krepps M."/>
            <person name="McGregor P.A."/>
            <person name="Hong C."/>
            <person name="Park K.H."/>
            <person name="Akmal A."/>
            <person name="Feldman A."/>
            <person name="Lin J.S."/>
            <person name="Chang W.E."/>
            <person name="Higgs B.W."/>
            <person name="Demirev P."/>
            <person name="Lindquist J."/>
            <person name="Liem A."/>
            <person name="Fochler E."/>
            <person name="Read T.D."/>
            <person name="Tapia R."/>
            <person name="Johnson S."/>
            <person name="Bishop-Lilly K.A."/>
            <person name="Detter C."/>
            <person name="Han C."/>
            <person name="Sozhamannan S."/>
            <person name="Rosenzweig C.N."/>
            <person name="Skowronski E.W."/>
        </authorList>
    </citation>
    <scope>NUCLEOTIDE SEQUENCE [LARGE SCALE GENOMIC DNA]</scope>
    <source>
        <strain evidence="3 4">PIT1</strain>
    </source>
</reference>
<dbReference type="OrthoDB" id="9783299at2"/>
<protein>
    <recommendedName>
        <fullName evidence="2">DUF4397 domain-containing protein</fullName>
    </recommendedName>
</protein>
<feature type="signal peptide" evidence="1">
    <location>
        <begin position="1"/>
        <end position="24"/>
    </location>
</feature>
<keyword evidence="4" id="KW-1185">Reference proteome</keyword>
<evidence type="ECO:0000259" key="2">
    <source>
        <dbReference type="Pfam" id="PF14344"/>
    </source>
</evidence>
<feature type="chain" id="PRO_5018989816" description="DUF4397 domain-containing protein" evidence="1">
    <location>
        <begin position="25"/>
        <end position="462"/>
    </location>
</feature>
<dbReference type="RefSeq" id="WP_126827303.1">
    <property type="nucleotide sequence ID" value="NZ_PIQG01000002.1"/>
</dbReference>
<feature type="domain" description="DUF4397" evidence="2">
    <location>
        <begin position="253"/>
        <end position="371"/>
    </location>
</feature>
<sequence length="462" mass="46740">MKGIMKYGLATVAAVLLSACGSSSDDESTVVLPELITEVRVHHTVADAPNVNVLVNGGAAVEDAGFGASSTVLELDAGTYSLQVDAILADGSTATVIGPVNDTLAANTRYEILAIGKVADETIQPLIITNLNSEIADGNARLQVVHAAPDAPLVDIYLTAPDADLSASSPAATLAFSDFTGQVEVPAGDYQVRITPAGDPATVVFDSGTLPLTAGADLIVSAVTNTKAGDSPVMLQVADGSGASIVTDINAGADVRIVHSSADAPTVDFVADGDMPATLATLSFGQFTDYLNVADGDYLIDVIVNGTTTVALNDIPLSLAQGEIYSVYAIGSAGDGSLTAGVLTPDTRRIATEAKLQAVHASPTAGDVDIYVTATDDITSATPAFTAVPFTTENGPASTGYVSLMPGDYYVTITPTGTKDAAIGPELVTLEGNGIYTAVAVDAVGGGVPLNVIAMDDFATVD</sequence>
<evidence type="ECO:0000313" key="3">
    <source>
        <dbReference type="EMBL" id="RUO78666.1"/>
    </source>
</evidence>
<organism evidence="3 4">
    <name type="scientific">Pseudidiomarina taiwanensis</name>
    <dbReference type="NCBI Taxonomy" id="337250"/>
    <lineage>
        <taxon>Bacteria</taxon>
        <taxon>Pseudomonadati</taxon>
        <taxon>Pseudomonadota</taxon>
        <taxon>Gammaproteobacteria</taxon>
        <taxon>Alteromonadales</taxon>
        <taxon>Idiomarinaceae</taxon>
        <taxon>Pseudidiomarina</taxon>
    </lineage>
</organism>
<evidence type="ECO:0000313" key="4">
    <source>
        <dbReference type="Proteomes" id="UP000288279"/>
    </source>
</evidence>
<dbReference type="PROSITE" id="PS51257">
    <property type="entry name" value="PROKAR_LIPOPROTEIN"/>
    <property type="match status" value="1"/>
</dbReference>
<dbReference type="EMBL" id="PIQG01000002">
    <property type="protein sequence ID" value="RUO78666.1"/>
    <property type="molecule type" value="Genomic_DNA"/>
</dbReference>
<dbReference type="InterPro" id="IPR025510">
    <property type="entry name" value="DUF4397"/>
</dbReference>
<dbReference type="Pfam" id="PF14344">
    <property type="entry name" value="DUF4397"/>
    <property type="match status" value="2"/>
</dbReference>
<proteinExistence type="predicted"/>
<keyword evidence="1" id="KW-0732">Signal</keyword>
<comment type="caution">
    <text evidence="3">The sequence shown here is derived from an EMBL/GenBank/DDBJ whole genome shotgun (WGS) entry which is preliminary data.</text>
</comment>
<feature type="domain" description="DUF4397" evidence="2">
    <location>
        <begin position="38"/>
        <end position="157"/>
    </location>
</feature>
<dbReference type="AlphaFoldDB" id="A0A432ZL14"/>
<accession>A0A432ZL14</accession>